<accession>A0A8S0X6N2</accession>
<keyword evidence="1" id="KW-0812">Transmembrane</keyword>
<dbReference type="InterPro" id="IPR011397">
    <property type="entry name" value="YhfC"/>
</dbReference>
<evidence type="ECO:0000313" key="3">
    <source>
        <dbReference type="EMBL" id="CEJ06453.1"/>
    </source>
</evidence>
<dbReference type="AlphaFoldDB" id="A0A8S0X6N2"/>
<keyword evidence="4" id="KW-1185">Reference proteome</keyword>
<sequence length="245" mass="27160">MKAVGVSVLFMFITAFICILAPTLLAAVMVKKYKANWRALFLGAAAFTVAQPLLRLPLLKWLGYKAWFVLFSQSNTLLFLALLGLSAGIFEELSRFIALRFFLKKRLTWANGVVFGLGHGGAEALLLVGLNYVGLLYNFMSGRPINFLGQTPPYLFLVAGLERVMAISAHIGMTMLVLYAVKTKKLRYLFYAILFHALIDSPVVVLLSQRGQVWASEGYVAVFAAFALWLTVRFRAILAVKEGPV</sequence>
<organism evidence="2">
    <name type="scientific">Acididesulfobacillus acetoxydans</name>
    <dbReference type="NCBI Taxonomy" id="1561005"/>
    <lineage>
        <taxon>Bacteria</taxon>
        <taxon>Bacillati</taxon>
        <taxon>Bacillota</taxon>
        <taxon>Clostridia</taxon>
        <taxon>Eubacteriales</taxon>
        <taxon>Peptococcaceae</taxon>
        <taxon>Acididesulfobacillus</taxon>
    </lineage>
</organism>
<reference evidence="2" key="2">
    <citation type="submission" date="2020-01" db="EMBL/GenBank/DDBJ databases">
        <authorList>
            <person name="Hornung B."/>
        </authorList>
    </citation>
    <scope>NUCLEOTIDE SEQUENCE</scope>
    <source>
        <strain evidence="2">PacBioINE</strain>
    </source>
</reference>
<dbReference type="PIRSF" id="PIRSF033101">
    <property type="entry name" value="UCP033101"/>
    <property type="match status" value="1"/>
</dbReference>
<dbReference type="Proteomes" id="UP001071230">
    <property type="component" value="Unassembled WGS sequence"/>
</dbReference>
<evidence type="ECO:0000313" key="4">
    <source>
        <dbReference type="Proteomes" id="UP001071230"/>
    </source>
</evidence>
<dbReference type="KEGG" id="aacx:DEACI_3369"/>
<reference evidence="3" key="1">
    <citation type="submission" date="2014-11" db="EMBL/GenBank/DDBJ databases">
        <authorList>
            <person name="Hornung B.V."/>
        </authorList>
    </citation>
    <scope>NUCLEOTIDE SEQUENCE</scope>
    <source>
        <strain evidence="3">INE</strain>
    </source>
</reference>
<keyword evidence="1" id="KW-0472">Membrane</keyword>
<feature type="transmembrane region" description="Helical" evidence="1">
    <location>
        <begin position="188"/>
        <end position="207"/>
    </location>
</feature>
<evidence type="ECO:0000313" key="2">
    <source>
        <dbReference type="EMBL" id="CAA7602690.1"/>
    </source>
</evidence>
<feature type="transmembrane region" description="Helical" evidence="1">
    <location>
        <begin position="37"/>
        <end position="54"/>
    </location>
</feature>
<feature type="transmembrane region" description="Helical" evidence="1">
    <location>
        <begin position="213"/>
        <end position="232"/>
    </location>
</feature>
<dbReference type="Pfam" id="PF10086">
    <property type="entry name" value="YhfC"/>
    <property type="match status" value="1"/>
</dbReference>
<evidence type="ECO:0000256" key="1">
    <source>
        <dbReference type="SAM" id="Phobius"/>
    </source>
</evidence>
<feature type="transmembrane region" description="Helical" evidence="1">
    <location>
        <begin position="6"/>
        <end position="30"/>
    </location>
</feature>
<dbReference type="EMBL" id="CDGJ01000027">
    <property type="protein sequence ID" value="CEJ06453.1"/>
    <property type="molecule type" value="Genomic_DNA"/>
</dbReference>
<dbReference type="Proteomes" id="UP000836597">
    <property type="component" value="Chromosome"/>
</dbReference>
<feature type="transmembrane region" description="Helical" evidence="1">
    <location>
        <begin position="111"/>
        <end position="134"/>
    </location>
</feature>
<dbReference type="RefSeq" id="WP_240986020.1">
    <property type="nucleotide sequence ID" value="NZ_CDGJ01000027.1"/>
</dbReference>
<feature type="transmembrane region" description="Helical" evidence="1">
    <location>
        <begin position="154"/>
        <end position="181"/>
    </location>
</feature>
<protein>
    <submittedName>
        <fullName evidence="2">Membrane peptidase family (DUF2324)</fullName>
    </submittedName>
</protein>
<name>A0A8S0X6N2_9FIRM</name>
<feature type="transmembrane region" description="Helical" evidence="1">
    <location>
        <begin position="66"/>
        <end position="90"/>
    </location>
</feature>
<dbReference type="EMBL" id="LR746496">
    <property type="protein sequence ID" value="CAA7602690.1"/>
    <property type="molecule type" value="Genomic_DNA"/>
</dbReference>
<gene>
    <name evidence="3" type="ORF">DEACI_0901</name>
    <name evidence="2" type="ORF">DEACI_3369</name>
</gene>
<proteinExistence type="predicted"/>
<keyword evidence="1" id="KW-1133">Transmembrane helix</keyword>